<feature type="compositionally biased region" description="Low complexity" evidence="1">
    <location>
        <begin position="399"/>
        <end position="411"/>
    </location>
</feature>
<feature type="compositionally biased region" description="Basic and acidic residues" evidence="1">
    <location>
        <begin position="64"/>
        <end position="75"/>
    </location>
</feature>
<feature type="region of interest" description="Disordered" evidence="1">
    <location>
        <begin position="490"/>
        <end position="519"/>
    </location>
</feature>
<organism evidence="2 3">
    <name type="scientific">Candida boidinii</name>
    <name type="common">Yeast</name>
    <dbReference type="NCBI Taxonomy" id="5477"/>
    <lineage>
        <taxon>Eukaryota</taxon>
        <taxon>Fungi</taxon>
        <taxon>Dikarya</taxon>
        <taxon>Ascomycota</taxon>
        <taxon>Saccharomycotina</taxon>
        <taxon>Pichiomycetes</taxon>
        <taxon>Pichiales</taxon>
        <taxon>Pichiaceae</taxon>
        <taxon>Ogataea</taxon>
        <taxon>Ogataea/Candida clade</taxon>
    </lineage>
</organism>
<sequence length="554" mass="62862">MGFPSDYFEDVDSSHTRHKRVRINEMGEYVYPSQTVSTERQSSRPRSAIGDRNRVIDFMSNNRSETDLTTSHRDNNIISNSDSSSVNLANDTEDERNRMLLDPPPWTMSQETEDLLRNSAEAARRNRRNRNMRRTGLLRRTGSIRRRVPPPPPLAYTALAARYNHFGNSIGITSNNIDSSVNNRRLSNYIIPDNSISTPANLDTANDNNITHETDNIAHETDNHYNIYGYRPYLEPNVSYNQISTELSDPNRLVDNFNLAEPYNRDLNNPDTEHTNNHTNNEDDDDDDNDSYSAGNDTIAQHPRADERELSMLGRRRFGWRNPVRPSITSPQNEELTISERIRRRSEVSAQLEIENQRRSMMPSTTEDDSRLSRSRLIRIFLRNLRTADYNFSTDRDNGNNTNNNSNNRTNFINRLPPDSNEMVSFLRPLSRYTLNGSQGPEIESDGTLTDSDPALDSLVQAGSSTSIPTTDRLLQNVLAYKVISRSSIKSNSVNGDNNSDDNNGSSASALEDTESSWPSHVISESFYDKLAAESMRKYGTTESLPSGVSFKKI</sequence>
<evidence type="ECO:0000313" key="3">
    <source>
        <dbReference type="Proteomes" id="UP001165120"/>
    </source>
</evidence>
<feature type="compositionally biased region" description="Low complexity" evidence="1">
    <location>
        <begin position="491"/>
        <end position="510"/>
    </location>
</feature>
<dbReference type="EMBL" id="BSXN01000013">
    <property type="protein sequence ID" value="GME66622.1"/>
    <property type="molecule type" value="Genomic_DNA"/>
</dbReference>
<name>A0A9W6SWX8_CANBO</name>
<evidence type="ECO:0000256" key="1">
    <source>
        <dbReference type="SAM" id="MobiDB-lite"/>
    </source>
</evidence>
<feature type="compositionally biased region" description="Low complexity" evidence="1">
    <location>
        <begin position="76"/>
        <end position="85"/>
    </location>
</feature>
<protein>
    <submittedName>
        <fullName evidence="2">Unnamed protein product</fullName>
    </submittedName>
</protein>
<dbReference type="AlphaFoldDB" id="A0A9W6SWX8"/>
<feature type="region of interest" description="Disordered" evidence="1">
    <location>
        <begin position="393"/>
        <end position="419"/>
    </location>
</feature>
<feature type="region of interest" description="Disordered" evidence="1">
    <location>
        <begin position="64"/>
        <end position="89"/>
    </location>
</feature>
<comment type="caution">
    <text evidence="2">The sequence shown here is derived from an EMBL/GenBank/DDBJ whole genome shotgun (WGS) entry which is preliminary data.</text>
</comment>
<gene>
    <name evidence="2" type="ORF">Cboi02_000008200</name>
</gene>
<proteinExistence type="predicted"/>
<accession>A0A9W6SWX8</accession>
<feature type="region of interest" description="Disordered" evidence="1">
    <location>
        <begin position="435"/>
        <end position="457"/>
    </location>
</feature>
<feature type="region of interest" description="Disordered" evidence="1">
    <location>
        <begin position="261"/>
        <end position="310"/>
    </location>
</feature>
<evidence type="ECO:0000313" key="2">
    <source>
        <dbReference type="EMBL" id="GME66622.1"/>
    </source>
</evidence>
<dbReference type="Proteomes" id="UP001165120">
    <property type="component" value="Unassembled WGS sequence"/>
</dbReference>
<reference evidence="2" key="1">
    <citation type="submission" date="2023-04" db="EMBL/GenBank/DDBJ databases">
        <title>Candida boidinii NBRC 10035.</title>
        <authorList>
            <person name="Ichikawa N."/>
            <person name="Sato H."/>
            <person name="Tonouchi N."/>
        </authorList>
    </citation>
    <scope>NUCLEOTIDE SEQUENCE</scope>
    <source>
        <strain evidence="2">NBRC 10035</strain>
    </source>
</reference>
<keyword evidence="3" id="KW-1185">Reference proteome</keyword>